<accession>A0A8J9YTN2</accession>
<evidence type="ECO:0000256" key="2">
    <source>
        <dbReference type="ARBA" id="ARBA00023125"/>
    </source>
</evidence>
<dbReference type="EMBL" id="OV696697">
    <property type="protein sequence ID" value="CAH1241537.1"/>
    <property type="molecule type" value="Genomic_DNA"/>
</dbReference>
<sequence>MAKTPAKGERTALTLLQKIEVIRRAESGKSSRQLAADFGVGRTQIQNIIKRKREHLEDFEDNAPTNKKRNIRNTGNEEINRLCWEFFRETTSRITACSGPMLQAAALRFAKDLGVTDFKASNGWLDSFKKRHSIAASTMVGESAGVNQTVVEDWTKKIPELCTGYAPRDIYNMDESGLFYRATSTKTLFVKGEQCSGGKQSKERLTIMLCANMVGDKEKPLIIGSSKKPRCFRNIKTAKLPVTYKNNRKAWMTSDVFLDWLSKLDKKMGQQGRKILLFADNAPSHPNVSLRNIELKFFPPNTTSRLQPMDQGIIQTVKLKYRKLQLNKILTVLQEDKEITGIDIAKKITVLDAILWVGSAWRETTPETIGRASGRRASPLPVLVIATQEEAEVEPESTDIEALAQDLFGCGVAELAAIDNDLATCDTIGIDWSQPASAILQQLDENNAEEEEDDDDDVEEDNEADAVKNFSMFMECLDKMKRFCLKEGFGEGLDILHHLDNASCEALIKKRAQSRQTTMDAYFKKV</sequence>
<dbReference type="Gene3D" id="1.10.10.60">
    <property type="entry name" value="Homeodomain-like"/>
    <property type="match status" value="2"/>
</dbReference>
<dbReference type="AlphaFoldDB" id="A0A8J9YTN2"/>
<dbReference type="InterPro" id="IPR006600">
    <property type="entry name" value="HTH_CenpB_DNA-bd_dom"/>
</dbReference>
<feature type="domain" description="HTH CENPB-type" evidence="4">
    <location>
        <begin position="67"/>
        <end position="138"/>
    </location>
</feature>
<evidence type="ECO:0000313" key="6">
    <source>
        <dbReference type="Proteomes" id="UP000838412"/>
    </source>
</evidence>
<dbReference type="PROSITE" id="PS51253">
    <property type="entry name" value="HTH_CENPB"/>
    <property type="match status" value="1"/>
</dbReference>
<keyword evidence="3" id="KW-0539">Nucleus</keyword>
<dbReference type="FunFam" id="1.10.10.60:FF:000708">
    <property type="entry name" value="Uncharacterized protein"/>
    <property type="match status" value="1"/>
</dbReference>
<evidence type="ECO:0000256" key="1">
    <source>
        <dbReference type="ARBA" id="ARBA00004123"/>
    </source>
</evidence>
<dbReference type="Proteomes" id="UP000838412">
    <property type="component" value="Chromosome 12"/>
</dbReference>
<dbReference type="InterPro" id="IPR007889">
    <property type="entry name" value="HTH_Psq"/>
</dbReference>
<name>A0A8J9YTN2_BRALA</name>
<evidence type="ECO:0000313" key="5">
    <source>
        <dbReference type="EMBL" id="CAH1241537.1"/>
    </source>
</evidence>
<evidence type="ECO:0000259" key="4">
    <source>
        <dbReference type="PROSITE" id="PS51253"/>
    </source>
</evidence>
<dbReference type="PANTHER" id="PTHR19303">
    <property type="entry name" value="TRANSPOSON"/>
    <property type="match status" value="1"/>
</dbReference>
<dbReference type="SUPFAM" id="SSF46689">
    <property type="entry name" value="Homeodomain-like"/>
    <property type="match status" value="2"/>
</dbReference>
<dbReference type="GO" id="GO:0005634">
    <property type="term" value="C:nucleus"/>
    <property type="evidence" value="ECO:0007669"/>
    <property type="project" value="UniProtKB-SubCell"/>
</dbReference>
<keyword evidence="6" id="KW-1185">Reference proteome</keyword>
<proteinExistence type="predicted"/>
<dbReference type="PANTHER" id="PTHR19303:SF73">
    <property type="entry name" value="PROTEIN PDC2"/>
    <property type="match status" value="1"/>
</dbReference>
<dbReference type="InterPro" id="IPR004875">
    <property type="entry name" value="DDE_SF_endonuclease_dom"/>
</dbReference>
<dbReference type="SMART" id="SM00674">
    <property type="entry name" value="CENPB"/>
    <property type="match status" value="1"/>
</dbReference>
<organism evidence="5 6">
    <name type="scientific">Branchiostoma lanceolatum</name>
    <name type="common">Common lancelet</name>
    <name type="synonym">Amphioxus lanceolatum</name>
    <dbReference type="NCBI Taxonomy" id="7740"/>
    <lineage>
        <taxon>Eukaryota</taxon>
        <taxon>Metazoa</taxon>
        <taxon>Chordata</taxon>
        <taxon>Cephalochordata</taxon>
        <taxon>Leptocardii</taxon>
        <taxon>Amphioxiformes</taxon>
        <taxon>Branchiostomatidae</taxon>
        <taxon>Branchiostoma</taxon>
    </lineage>
</organism>
<dbReference type="Pfam" id="PF04218">
    <property type="entry name" value="CENP-B_N"/>
    <property type="match status" value="1"/>
</dbReference>
<comment type="subcellular location">
    <subcellularLocation>
        <location evidence="1">Nucleus</location>
    </subcellularLocation>
</comment>
<dbReference type="Pfam" id="PF03221">
    <property type="entry name" value="HTH_Tnp_Tc5"/>
    <property type="match status" value="1"/>
</dbReference>
<keyword evidence="2" id="KW-0238">DNA-binding</keyword>
<gene>
    <name evidence="5" type="primary">TIGD4</name>
    <name evidence="5" type="ORF">BLAG_LOCUS5135</name>
</gene>
<reference evidence="5" key="1">
    <citation type="submission" date="2022-01" db="EMBL/GenBank/DDBJ databases">
        <authorList>
            <person name="Braso-Vives M."/>
        </authorList>
    </citation>
    <scope>NUCLEOTIDE SEQUENCE</scope>
</reference>
<dbReference type="GO" id="GO:0003677">
    <property type="term" value="F:DNA binding"/>
    <property type="evidence" value="ECO:0007669"/>
    <property type="project" value="UniProtKB-KW"/>
</dbReference>
<dbReference type="Pfam" id="PF03184">
    <property type="entry name" value="DDE_1"/>
    <property type="match status" value="1"/>
</dbReference>
<protein>
    <submittedName>
        <fullName evidence="5">TIGD4 protein</fullName>
    </submittedName>
</protein>
<evidence type="ECO:0000256" key="3">
    <source>
        <dbReference type="ARBA" id="ARBA00023242"/>
    </source>
</evidence>
<dbReference type="InterPro" id="IPR050863">
    <property type="entry name" value="CenT-Element_Derived"/>
</dbReference>
<dbReference type="InterPro" id="IPR009057">
    <property type="entry name" value="Homeodomain-like_sf"/>
</dbReference>
<dbReference type="OrthoDB" id="10060191at2759"/>